<feature type="transmembrane region" description="Helical" evidence="5">
    <location>
        <begin position="478"/>
        <end position="500"/>
    </location>
</feature>
<evidence type="ECO:0000313" key="7">
    <source>
        <dbReference type="EMBL" id="KAL3804170.1"/>
    </source>
</evidence>
<sequence length="611" mass="65356">MLVGISFAKVCRNVSSKQPSTQTKEDALRNVEAHEIKIRFFADTTQPQKPEVTHAQEASSTSLVIIMIIGKTPSIRSDPSHHIHTNNNLQHPTTTHTLKPPIMKILLIPTLLVTTLAFTPTPPRTALRLTPTCSTASPFRRRTYGRTSLAMADESKGSVANVGGGTASISNEIFNLVKSIVGAGVLSLPAAALFLKYSRSIVLWLNDELGIATFGNAPTAIIPAVSLITIIGFFSAYGFSLIGRVCSYTGGKSYREAWSESVGEESSWIPAATCTMKTCCAVLSYSMILADTIRALFMTATGMEVTRTVALLGITSTTLLPLCLLKNLSSLAPFSLVGVAGMFYTAVAMAIRYFQGVYKLGSPAVKATKTAAVPAGKFLVDVAKNYQPQFGELGASAALSPNVFILICMLSTAYMAHFNAPKFYNELKNNTIKRYNTVVGTSFGISVLLFALVGSLGFLTFGSASSGLILNNYSTKDILMSLSRVAVAVSIVFSFPLAFVGARDGWLDLLKVPSEKRSNALLNKATFAILSVITLIATQLKELAFIMSFAGATLGNALIYIYPALMFKSAVKKMGEKASKGLRREVPFALFSALLGLVMGSIGTKMALGML</sequence>
<feature type="transmembrane region" description="Helical" evidence="5">
    <location>
        <begin position="308"/>
        <end position="325"/>
    </location>
</feature>
<reference evidence="7 8" key="1">
    <citation type="journal article" date="2020" name="G3 (Bethesda)">
        <title>Improved Reference Genome for Cyclotella cryptica CCMP332, a Model for Cell Wall Morphogenesis, Salinity Adaptation, and Lipid Production in Diatoms (Bacillariophyta).</title>
        <authorList>
            <person name="Roberts W.R."/>
            <person name="Downey K.M."/>
            <person name="Ruck E.C."/>
            <person name="Traller J.C."/>
            <person name="Alverson A.J."/>
        </authorList>
    </citation>
    <scope>NUCLEOTIDE SEQUENCE [LARGE SCALE GENOMIC DNA]</scope>
    <source>
        <strain evidence="7 8">CCMP332</strain>
    </source>
</reference>
<feature type="transmembrane region" description="Helical" evidence="5">
    <location>
        <begin position="586"/>
        <end position="608"/>
    </location>
</feature>
<feature type="transmembrane region" description="Helical" evidence="5">
    <location>
        <begin position="217"/>
        <end position="246"/>
    </location>
</feature>
<accession>A0ABD3QV81</accession>
<dbReference type="AlphaFoldDB" id="A0ABD3QV81"/>
<keyword evidence="8" id="KW-1185">Reference proteome</keyword>
<feature type="domain" description="Amino acid transporter transmembrane" evidence="6">
    <location>
        <begin position="221"/>
        <end position="600"/>
    </location>
</feature>
<evidence type="ECO:0000313" key="8">
    <source>
        <dbReference type="Proteomes" id="UP001516023"/>
    </source>
</evidence>
<feature type="transmembrane region" description="Helical" evidence="5">
    <location>
        <begin position="332"/>
        <end position="354"/>
    </location>
</feature>
<gene>
    <name evidence="7" type="ORF">HJC23_013689</name>
</gene>
<dbReference type="Proteomes" id="UP001516023">
    <property type="component" value="Unassembled WGS sequence"/>
</dbReference>
<feature type="transmembrane region" description="Helical" evidence="5">
    <location>
        <begin position="521"/>
        <end position="538"/>
    </location>
</feature>
<comment type="subcellular location">
    <subcellularLocation>
        <location evidence="1">Membrane</location>
        <topology evidence="1">Multi-pass membrane protein</topology>
    </subcellularLocation>
</comment>
<evidence type="ECO:0000259" key="6">
    <source>
        <dbReference type="Pfam" id="PF01490"/>
    </source>
</evidence>
<dbReference type="Pfam" id="PF01490">
    <property type="entry name" value="Aa_trans"/>
    <property type="match status" value="1"/>
</dbReference>
<evidence type="ECO:0000256" key="1">
    <source>
        <dbReference type="ARBA" id="ARBA00004141"/>
    </source>
</evidence>
<dbReference type="PANTHER" id="PTHR22950:SF652">
    <property type="entry name" value="TRANSMEMBRANE AMINO ACID TRANSPORTER FAMILY PROTEIN"/>
    <property type="match status" value="1"/>
</dbReference>
<feature type="transmembrane region" description="Helical" evidence="5">
    <location>
        <begin position="176"/>
        <end position="197"/>
    </location>
</feature>
<dbReference type="PANTHER" id="PTHR22950">
    <property type="entry name" value="AMINO ACID TRANSPORTER"/>
    <property type="match status" value="1"/>
</dbReference>
<keyword evidence="2 5" id="KW-0812">Transmembrane</keyword>
<dbReference type="GO" id="GO:0016020">
    <property type="term" value="C:membrane"/>
    <property type="evidence" value="ECO:0007669"/>
    <property type="project" value="UniProtKB-SubCell"/>
</dbReference>
<organism evidence="7 8">
    <name type="scientific">Cyclotella cryptica</name>
    <dbReference type="NCBI Taxonomy" id="29204"/>
    <lineage>
        <taxon>Eukaryota</taxon>
        <taxon>Sar</taxon>
        <taxon>Stramenopiles</taxon>
        <taxon>Ochrophyta</taxon>
        <taxon>Bacillariophyta</taxon>
        <taxon>Coscinodiscophyceae</taxon>
        <taxon>Thalassiosirophycidae</taxon>
        <taxon>Stephanodiscales</taxon>
        <taxon>Stephanodiscaceae</taxon>
        <taxon>Cyclotella</taxon>
    </lineage>
</organism>
<feature type="transmembrane region" description="Helical" evidence="5">
    <location>
        <begin position="437"/>
        <end position="458"/>
    </location>
</feature>
<dbReference type="InterPro" id="IPR013057">
    <property type="entry name" value="AA_transpt_TM"/>
</dbReference>
<evidence type="ECO:0000256" key="2">
    <source>
        <dbReference type="ARBA" id="ARBA00022692"/>
    </source>
</evidence>
<comment type="caution">
    <text evidence="7">The sequence shown here is derived from an EMBL/GenBank/DDBJ whole genome shotgun (WGS) entry which is preliminary data.</text>
</comment>
<evidence type="ECO:0000256" key="5">
    <source>
        <dbReference type="SAM" id="Phobius"/>
    </source>
</evidence>
<keyword evidence="4 5" id="KW-0472">Membrane</keyword>
<keyword evidence="3 5" id="KW-1133">Transmembrane helix</keyword>
<evidence type="ECO:0000256" key="4">
    <source>
        <dbReference type="ARBA" id="ARBA00023136"/>
    </source>
</evidence>
<protein>
    <recommendedName>
        <fullName evidence="6">Amino acid transporter transmembrane domain-containing protein</fullName>
    </recommendedName>
</protein>
<dbReference type="EMBL" id="JABMIG020000009">
    <property type="protein sequence ID" value="KAL3804170.1"/>
    <property type="molecule type" value="Genomic_DNA"/>
</dbReference>
<name>A0ABD3QV81_9STRA</name>
<feature type="transmembrane region" description="Helical" evidence="5">
    <location>
        <begin position="393"/>
        <end position="416"/>
    </location>
</feature>
<evidence type="ECO:0000256" key="3">
    <source>
        <dbReference type="ARBA" id="ARBA00022989"/>
    </source>
</evidence>
<proteinExistence type="predicted"/>
<feature type="transmembrane region" description="Helical" evidence="5">
    <location>
        <begin position="544"/>
        <end position="565"/>
    </location>
</feature>